<gene>
    <name evidence="1" type="ORF">COLO4_02793</name>
</gene>
<reference evidence="2" key="1">
    <citation type="submission" date="2013-09" db="EMBL/GenBank/DDBJ databases">
        <title>Corchorus olitorius genome sequencing.</title>
        <authorList>
            <person name="Alam M."/>
            <person name="Haque M.S."/>
            <person name="Islam M.S."/>
            <person name="Emdad E.M."/>
            <person name="Islam M.M."/>
            <person name="Ahmed B."/>
            <person name="Halim A."/>
            <person name="Hossen Q.M.M."/>
            <person name="Hossain M.Z."/>
            <person name="Ahmed R."/>
            <person name="Khan M.M."/>
            <person name="Islam R."/>
            <person name="Rashid M.M."/>
            <person name="Khan S.A."/>
            <person name="Rahman M.S."/>
            <person name="Alam M."/>
            <person name="Yahiya A.S."/>
            <person name="Khan M.S."/>
            <person name="Azam M.S."/>
            <person name="Haque T."/>
            <person name="Lashkar M.Z.H."/>
            <person name="Akhand A.I."/>
            <person name="Morshed G."/>
            <person name="Roy S."/>
            <person name="Uddin K.S."/>
            <person name="Rabeya T."/>
            <person name="Hossain A.S."/>
            <person name="Chowdhury A."/>
            <person name="Snigdha A.R."/>
            <person name="Mortoza M.S."/>
            <person name="Matin S.A."/>
            <person name="Hoque S.M.E."/>
            <person name="Islam M.K."/>
            <person name="Roy D.K."/>
            <person name="Haider R."/>
            <person name="Moosa M.M."/>
            <person name="Elias S.M."/>
            <person name="Hasan A.M."/>
            <person name="Jahan S."/>
            <person name="Shafiuddin M."/>
            <person name="Mahmood N."/>
            <person name="Shommy N.S."/>
        </authorList>
    </citation>
    <scope>NUCLEOTIDE SEQUENCE [LARGE SCALE GENOMIC DNA]</scope>
    <source>
        <strain evidence="2">cv. O-4</strain>
    </source>
</reference>
<sequence>MRTTSGSGSRLRQQHLSRPSLAWEADATPCCIACKTE</sequence>
<organism evidence="1 2">
    <name type="scientific">Corchorus olitorius</name>
    <dbReference type="NCBI Taxonomy" id="93759"/>
    <lineage>
        <taxon>Eukaryota</taxon>
        <taxon>Viridiplantae</taxon>
        <taxon>Streptophyta</taxon>
        <taxon>Embryophyta</taxon>
        <taxon>Tracheophyta</taxon>
        <taxon>Spermatophyta</taxon>
        <taxon>Magnoliopsida</taxon>
        <taxon>eudicotyledons</taxon>
        <taxon>Gunneridae</taxon>
        <taxon>Pentapetalae</taxon>
        <taxon>rosids</taxon>
        <taxon>malvids</taxon>
        <taxon>Malvales</taxon>
        <taxon>Malvaceae</taxon>
        <taxon>Grewioideae</taxon>
        <taxon>Apeibeae</taxon>
        <taxon>Corchorus</taxon>
    </lineage>
</organism>
<evidence type="ECO:0000313" key="2">
    <source>
        <dbReference type="Proteomes" id="UP000187203"/>
    </source>
</evidence>
<proteinExistence type="predicted"/>
<accession>A0A1R3L0D9</accession>
<dbReference type="EMBL" id="AWUE01006828">
    <property type="protein sequence ID" value="OMP12759.1"/>
    <property type="molecule type" value="Genomic_DNA"/>
</dbReference>
<keyword evidence="2" id="KW-1185">Reference proteome</keyword>
<comment type="caution">
    <text evidence="1">The sequence shown here is derived from an EMBL/GenBank/DDBJ whole genome shotgun (WGS) entry which is preliminary data.</text>
</comment>
<evidence type="ECO:0000313" key="1">
    <source>
        <dbReference type="EMBL" id="OMP12759.1"/>
    </source>
</evidence>
<protein>
    <submittedName>
        <fullName evidence="1">Uncharacterized protein</fullName>
    </submittedName>
</protein>
<dbReference type="Proteomes" id="UP000187203">
    <property type="component" value="Unassembled WGS sequence"/>
</dbReference>
<dbReference type="AlphaFoldDB" id="A0A1R3L0D9"/>
<name>A0A1R3L0D9_9ROSI</name>